<dbReference type="Gene3D" id="1.10.8.60">
    <property type="match status" value="1"/>
</dbReference>
<evidence type="ECO:0000256" key="9">
    <source>
        <dbReference type="ARBA" id="ARBA00023242"/>
    </source>
</evidence>
<evidence type="ECO:0000256" key="6">
    <source>
        <dbReference type="ARBA" id="ARBA00022771"/>
    </source>
</evidence>
<evidence type="ECO:0000256" key="1">
    <source>
        <dbReference type="ARBA" id="ARBA00004123"/>
    </source>
</evidence>
<dbReference type="GO" id="GO:0003682">
    <property type="term" value="F:chromatin binding"/>
    <property type="evidence" value="ECO:0007669"/>
    <property type="project" value="TreeGrafter"/>
</dbReference>
<dbReference type="SUPFAM" id="SSF90209">
    <property type="entry name" value="Ran binding protein zinc finger-like"/>
    <property type="match status" value="1"/>
</dbReference>
<keyword evidence="5" id="KW-0227">DNA damage</keyword>
<protein>
    <submittedName>
        <fullName evidence="12">Uncharacterized protein AlNc14C5G682</fullName>
    </submittedName>
</protein>
<evidence type="ECO:0000313" key="12">
    <source>
        <dbReference type="EMBL" id="CCA14621.1"/>
    </source>
</evidence>
<keyword evidence="8" id="KW-0067">ATP-binding</keyword>
<dbReference type="InterPro" id="IPR047854">
    <property type="entry name" value="RFC_lid"/>
</dbReference>
<dbReference type="InterPro" id="IPR001876">
    <property type="entry name" value="Znf_RanBP2"/>
</dbReference>
<evidence type="ECO:0000256" key="8">
    <source>
        <dbReference type="ARBA" id="ARBA00022840"/>
    </source>
</evidence>
<keyword evidence="7" id="KW-0862">Zinc</keyword>
<dbReference type="InterPro" id="IPR027417">
    <property type="entry name" value="P-loop_NTPase"/>
</dbReference>
<comment type="subcellular location">
    <subcellularLocation>
        <location evidence="1">Nucleus</location>
    </subcellularLocation>
</comment>
<dbReference type="GO" id="GO:0006281">
    <property type="term" value="P:DNA repair"/>
    <property type="evidence" value="ECO:0007669"/>
    <property type="project" value="InterPro"/>
</dbReference>
<dbReference type="GO" id="GO:0005634">
    <property type="term" value="C:nucleus"/>
    <property type="evidence" value="ECO:0007669"/>
    <property type="project" value="UniProtKB-SubCell"/>
</dbReference>
<name>F0W0P7_9STRA</name>
<keyword evidence="10" id="KW-0131">Cell cycle</keyword>
<evidence type="ECO:0000256" key="2">
    <source>
        <dbReference type="ARBA" id="ARBA00006168"/>
    </source>
</evidence>
<proteinExistence type="inferred from homology"/>
<gene>
    <name evidence="12" type="primary">AlNc14C5G682</name>
    <name evidence="12" type="ORF">ALNC14_007640</name>
</gene>
<evidence type="ECO:0000256" key="7">
    <source>
        <dbReference type="ARBA" id="ARBA00022833"/>
    </source>
</evidence>
<evidence type="ECO:0000256" key="5">
    <source>
        <dbReference type="ARBA" id="ARBA00022763"/>
    </source>
</evidence>
<accession>F0W0P7</accession>
<keyword evidence="6" id="KW-0863">Zinc-finger</keyword>
<dbReference type="CDD" id="cd18140">
    <property type="entry name" value="HLD_clamp_RFC"/>
    <property type="match status" value="1"/>
</dbReference>
<reference evidence="12" key="2">
    <citation type="submission" date="2011-02" db="EMBL/GenBank/DDBJ databases">
        <authorList>
            <person name="MacLean D."/>
        </authorList>
    </citation>
    <scope>NUCLEOTIDE SEQUENCE</scope>
</reference>
<keyword evidence="4" id="KW-0547">Nucleotide-binding</keyword>
<reference evidence="12" key="1">
    <citation type="journal article" date="2011" name="PLoS Biol.">
        <title>Gene gain and loss during evolution of obligate parasitism in the white rust pathogen of Arabidopsis thaliana.</title>
        <authorList>
            <person name="Kemen E."/>
            <person name="Gardiner A."/>
            <person name="Schultz-Larsen T."/>
            <person name="Kemen A.C."/>
            <person name="Balmuth A.L."/>
            <person name="Robert-Seilaniantz A."/>
            <person name="Bailey K."/>
            <person name="Holub E."/>
            <person name="Studholme D.J."/>
            <person name="Maclean D."/>
            <person name="Jones J.D."/>
        </authorList>
    </citation>
    <scope>NUCLEOTIDE SEQUENCE</scope>
</reference>
<dbReference type="InterPro" id="IPR036443">
    <property type="entry name" value="Znf_RanBP2_sf"/>
</dbReference>
<keyword evidence="9" id="KW-0539">Nucleus</keyword>
<dbReference type="SUPFAM" id="SSF52540">
    <property type="entry name" value="P-loop containing nucleoside triphosphate hydrolases"/>
    <property type="match status" value="1"/>
</dbReference>
<comment type="similarity">
    <text evidence="2">Belongs to the rad17/RAD24 family.</text>
</comment>
<dbReference type="Pfam" id="PF25361">
    <property type="entry name" value="AAA_lid_RFC1"/>
    <property type="match status" value="1"/>
</dbReference>
<dbReference type="PANTHER" id="PTHR12172:SF0">
    <property type="entry name" value="CELL CYCLE CHECKPOINT PROTEIN RAD17"/>
    <property type="match status" value="1"/>
</dbReference>
<dbReference type="Pfam" id="PF03215">
    <property type="entry name" value="Rad17"/>
    <property type="match status" value="1"/>
</dbReference>
<dbReference type="HOGENOM" id="CLU_025766_0_0_1"/>
<dbReference type="Gene3D" id="2.30.30.380">
    <property type="entry name" value="Zn-finger domain of Sec23/24"/>
    <property type="match status" value="1"/>
</dbReference>
<evidence type="ECO:0000256" key="10">
    <source>
        <dbReference type="ARBA" id="ARBA00023306"/>
    </source>
</evidence>
<organism evidence="12">
    <name type="scientific">Albugo laibachii Nc14</name>
    <dbReference type="NCBI Taxonomy" id="890382"/>
    <lineage>
        <taxon>Eukaryota</taxon>
        <taxon>Sar</taxon>
        <taxon>Stramenopiles</taxon>
        <taxon>Oomycota</taxon>
        <taxon>Peronosporomycetes</taxon>
        <taxon>Albuginales</taxon>
        <taxon>Albuginaceae</taxon>
        <taxon>Albugo</taxon>
    </lineage>
</organism>
<dbReference type="GO" id="GO:0005524">
    <property type="term" value="F:ATP binding"/>
    <property type="evidence" value="ECO:0007669"/>
    <property type="project" value="UniProtKB-KW"/>
</dbReference>
<keyword evidence="3" id="KW-0479">Metal-binding</keyword>
<evidence type="ECO:0000256" key="4">
    <source>
        <dbReference type="ARBA" id="ARBA00022741"/>
    </source>
</evidence>
<dbReference type="EMBL" id="FR824050">
    <property type="protein sequence ID" value="CCA14621.1"/>
    <property type="molecule type" value="Genomic_DNA"/>
</dbReference>
<evidence type="ECO:0000259" key="11">
    <source>
        <dbReference type="PROSITE" id="PS01358"/>
    </source>
</evidence>
<evidence type="ECO:0000256" key="3">
    <source>
        <dbReference type="ARBA" id="ARBA00022723"/>
    </source>
</evidence>
<dbReference type="Gene3D" id="3.40.50.300">
    <property type="entry name" value="P-loop containing nucleotide triphosphate hydrolases"/>
    <property type="match status" value="1"/>
</dbReference>
<dbReference type="AlphaFoldDB" id="F0W0P7"/>
<feature type="domain" description="RanBP2-type" evidence="11">
    <location>
        <begin position="15"/>
        <end position="34"/>
    </location>
</feature>
<dbReference type="GO" id="GO:0008270">
    <property type="term" value="F:zinc ion binding"/>
    <property type="evidence" value="ECO:0007669"/>
    <property type="project" value="UniProtKB-KW"/>
</dbReference>
<dbReference type="PROSITE" id="PS01358">
    <property type="entry name" value="ZF_RANBP2_1"/>
    <property type="match status" value="1"/>
</dbReference>
<sequence length="603" mass="68250">MQQQNAAPISSSNNWPCTQCTFLNPEALARCKVCSKLNITRKRKRASRVAITREKTPAVKAKAHTIKDDDTQASLSVAAYSSLSEDSEQEFQCVQQKTTDIKTKSMTDNSQSTLWANKYAPATISKLCVQKRKYNQLYRWVEENAQIRGKCMQRKRLMILSGPPGCGKSTLVQCIARTLGVNVRKWKESPNFYKNGNHALPIYSFENSFTTPMEEFTRFITQATTLSALPLYEKAKVGLKIAAQSGQLVVIEYWPQFMQSKAGSSVTISSTSTLQTLLRQVVNDKRLKYPVILIYSNVRDGKSDMGKLKREFTEAVVSSTWTSVLHINRVTTAQLRRQLQTIAKSENLTLDTVTLESIIAECNGDMRHAINTLQVWAGGCCVRDGKEIDENKVDQRDSFHSELRLVGKLLHGKKLDVTPSYLTKMEEFPELEVASAAALLHQNIAPYYTTIEELSRAMDLLSFNQTLLRCSAYSHNVREINRGALVSFILTRIVRLTNLHPSQASFRAISGCQHNSVTHRMQQERDALKVKDIRQEALYRTVEKSPFQYACAKNTYMTEIKPFEEYISTPQNPSSKRLHGEPSVDADKVFVGDIDVIEDDRWE</sequence>
<dbReference type="PANTHER" id="PTHR12172">
    <property type="entry name" value="CELL CYCLE CHECKPOINT PROTEIN RAD17"/>
    <property type="match status" value="1"/>
</dbReference>
<dbReference type="GO" id="GO:0000077">
    <property type="term" value="P:DNA damage checkpoint signaling"/>
    <property type="evidence" value="ECO:0007669"/>
    <property type="project" value="TreeGrafter"/>
</dbReference>
<dbReference type="InterPro" id="IPR004582">
    <property type="entry name" value="Checkpoint_prot_Rad17_Rad24"/>
</dbReference>
<dbReference type="GO" id="GO:0003689">
    <property type="term" value="F:DNA clamp loader activity"/>
    <property type="evidence" value="ECO:0007669"/>
    <property type="project" value="TreeGrafter"/>
</dbReference>
<dbReference type="GO" id="GO:0033314">
    <property type="term" value="P:mitotic DNA replication checkpoint signaling"/>
    <property type="evidence" value="ECO:0007669"/>
    <property type="project" value="TreeGrafter"/>
</dbReference>